<comment type="catalytic activity">
    <reaction evidence="7">
        <text>(6S)-5-methyl-5,6,7,8-tetrahydrofolate + NAD(+) = (6R)-5,10-methylene-5,6,7,8-tetrahydrofolate + NADH + H(+)</text>
        <dbReference type="Rhea" id="RHEA:19821"/>
        <dbReference type="ChEBI" id="CHEBI:15378"/>
        <dbReference type="ChEBI" id="CHEBI:15636"/>
        <dbReference type="ChEBI" id="CHEBI:18608"/>
        <dbReference type="ChEBI" id="CHEBI:57540"/>
        <dbReference type="ChEBI" id="CHEBI:57945"/>
        <dbReference type="EC" id="1.5.1.54"/>
    </reaction>
    <physiologicalReaction direction="right-to-left" evidence="7">
        <dbReference type="Rhea" id="RHEA:19823"/>
    </physiologicalReaction>
</comment>
<dbReference type="Pfam" id="PF02219">
    <property type="entry name" value="MTHFR"/>
    <property type="match status" value="1"/>
</dbReference>
<name>A0A4Q9KGQ8_9ACTN</name>
<comment type="pathway">
    <text evidence="2 8">One-carbon metabolism; tetrahydrofolate interconversion.</text>
</comment>
<evidence type="ECO:0000256" key="4">
    <source>
        <dbReference type="ARBA" id="ARBA00022630"/>
    </source>
</evidence>
<dbReference type="GO" id="GO:0009086">
    <property type="term" value="P:methionine biosynthetic process"/>
    <property type="evidence" value="ECO:0007669"/>
    <property type="project" value="TreeGrafter"/>
</dbReference>
<dbReference type="InterPro" id="IPR029041">
    <property type="entry name" value="FAD-linked_oxidoreductase-like"/>
</dbReference>
<evidence type="ECO:0000256" key="8">
    <source>
        <dbReference type="RuleBase" id="RU003862"/>
    </source>
</evidence>
<evidence type="ECO:0000256" key="6">
    <source>
        <dbReference type="ARBA" id="ARBA00023002"/>
    </source>
</evidence>
<evidence type="ECO:0000313" key="9">
    <source>
        <dbReference type="EMBL" id="TBT87301.1"/>
    </source>
</evidence>
<keyword evidence="10" id="KW-1185">Reference proteome</keyword>
<dbReference type="OrthoDB" id="9812555at2"/>
<organism evidence="9 10">
    <name type="scientific">Propioniciclava sinopodophylli</name>
    <dbReference type="NCBI Taxonomy" id="1837344"/>
    <lineage>
        <taxon>Bacteria</taxon>
        <taxon>Bacillati</taxon>
        <taxon>Actinomycetota</taxon>
        <taxon>Actinomycetes</taxon>
        <taxon>Propionibacteriales</taxon>
        <taxon>Propionibacteriaceae</taxon>
        <taxon>Propioniciclava</taxon>
    </lineage>
</organism>
<comment type="caution">
    <text evidence="9">The sequence shown here is derived from an EMBL/GenBank/DDBJ whole genome shotgun (WGS) entry which is preliminary data.</text>
</comment>
<dbReference type="Gene3D" id="3.20.20.220">
    <property type="match status" value="1"/>
</dbReference>
<sequence>MPETIVDRLRASDGPTFSVEFFPPSDDAGVQQLIGTVDALGGLRPDWLSVTYGATGASRYKTFSAVGAIRGTTDTPLIGHLTVAGQPLGEIRRALDAYARLGVTHVLALRGDPPGGGAFVPHPDGFINATELVRFIKGYGDFTVGVAAFANAHPEGSAELDARILLDKQEAGAEFAVSQMFFDPQAYVSMLGRFRSLGGTMPVVAGIMPITVPSQIERFGAMSGAELPRDVVGPLLAVADSKEKFREVGVDLITQLCRDVLDAGAPGLQFFTLNRSTATVEILGRLRDPGVARAS</sequence>
<dbReference type="GO" id="GO:0035999">
    <property type="term" value="P:tetrahydrofolate interconversion"/>
    <property type="evidence" value="ECO:0007669"/>
    <property type="project" value="UniProtKB-UniPathway"/>
</dbReference>
<dbReference type="PANTHER" id="PTHR45754:SF3">
    <property type="entry name" value="METHYLENETETRAHYDROFOLATE REDUCTASE (NADPH)"/>
    <property type="match status" value="1"/>
</dbReference>
<keyword evidence="5 8" id="KW-0274">FAD</keyword>
<dbReference type="AlphaFoldDB" id="A0A4Q9KGQ8"/>
<evidence type="ECO:0000256" key="7">
    <source>
        <dbReference type="ARBA" id="ARBA00048628"/>
    </source>
</evidence>
<dbReference type="EMBL" id="SDMQ01000002">
    <property type="protein sequence ID" value="TBT87301.1"/>
    <property type="molecule type" value="Genomic_DNA"/>
</dbReference>
<dbReference type="RefSeq" id="WP_131167087.1">
    <property type="nucleotide sequence ID" value="NZ_SDMQ01000002.1"/>
</dbReference>
<comment type="cofactor">
    <cofactor evidence="1 8">
        <name>FAD</name>
        <dbReference type="ChEBI" id="CHEBI:57692"/>
    </cofactor>
</comment>
<proteinExistence type="inferred from homology"/>
<gene>
    <name evidence="9" type="ORF">ET989_03040</name>
</gene>
<comment type="similarity">
    <text evidence="3 8">Belongs to the methylenetetrahydrofolate reductase family.</text>
</comment>
<dbReference type="CDD" id="cd00537">
    <property type="entry name" value="MTHFR"/>
    <property type="match status" value="1"/>
</dbReference>
<evidence type="ECO:0000256" key="3">
    <source>
        <dbReference type="ARBA" id="ARBA00006743"/>
    </source>
</evidence>
<dbReference type="UniPathway" id="UPA00193"/>
<dbReference type="InterPro" id="IPR003171">
    <property type="entry name" value="Mehydrof_redctse-like"/>
</dbReference>
<dbReference type="GO" id="GO:0071949">
    <property type="term" value="F:FAD binding"/>
    <property type="evidence" value="ECO:0007669"/>
    <property type="project" value="TreeGrafter"/>
</dbReference>
<evidence type="ECO:0000313" key="10">
    <source>
        <dbReference type="Proteomes" id="UP000292373"/>
    </source>
</evidence>
<evidence type="ECO:0000256" key="5">
    <source>
        <dbReference type="ARBA" id="ARBA00022827"/>
    </source>
</evidence>
<evidence type="ECO:0000256" key="2">
    <source>
        <dbReference type="ARBA" id="ARBA00004777"/>
    </source>
</evidence>
<accession>A0A4Q9KGQ8</accession>
<evidence type="ECO:0000256" key="1">
    <source>
        <dbReference type="ARBA" id="ARBA00001974"/>
    </source>
</evidence>
<dbReference type="PANTHER" id="PTHR45754">
    <property type="entry name" value="METHYLENETETRAHYDROFOLATE REDUCTASE"/>
    <property type="match status" value="1"/>
</dbReference>
<keyword evidence="6 8" id="KW-0560">Oxidoreductase</keyword>
<dbReference type="GO" id="GO:0106312">
    <property type="term" value="F:methylenetetrahydrofolate reductase (NADH) activity"/>
    <property type="evidence" value="ECO:0007669"/>
    <property type="project" value="UniProtKB-EC"/>
</dbReference>
<keyword evidence="4 8" id="KW-0285">Flavoprotein</keyword>
<dbReference type="Proteomes" id="UP000292373">
    <property type="component" value="Unassembled WGS sequence"/>
</dbReference>
<dbReference type="GO" id="GO:0005829">
    <property type="term" value="C:cytosol"/>
    <property type="evidence" value="ECO:0007669"/>
    <property type="project" value="TreeGrafter"/>
</dbReference>
<protein>
    <recommendedName>
        <fullName evidence="8">Methylenetetrahydrofolate reductase</fullName>
    </recommendedName>
</protein>
<dbReference type="SUPFAM" id="SSF51730">
    <property type="entry name" value="FAD-linked oxidoreductase"/>
    <property type="match status" value="1"/>
</dbReference>
<reference evidence="9 10" key="1">
    <citation type="submission" date="2019-01" db="EMBL/GenBank/DDBJ databases">
        <title>Lactibacter flavus gen. nov., sp. nov., a novel bacterium of the family Propionibacteriaceae isolated from raw milk and dairy products.</title>
        <authorList>
            <person name="Huptas C."/>
            <person name="Wenning M."/>
            <person name="Breitenwieser F."/>
            <person name="Doll E."/>
            <person name="Von Neubeck M."/>
            <person name="Busse H.-J."/>
            <person name="Scherer S."/>
        </authorList>
    </citation>
    <scope>NUCLEOTIDE SEQUENCE [LARGE SCALE GENOMIC DNA]</scope>
    <source>
        <strain evidence="9 10">KCTC 33808</strain>
    </source>
</reference>